<keyword evidence="2" id="KW-1185">Reference proteome</keyword>
<comment type="caution">
    <text evidence="1">The sequence shown here is derived from an EMBL/GenBank/DDBJ whole genome shotgun (WGS) entry which is preliminary data.</text>
</comment>
<gene>
    <name evidence="1" type="ORF">PENSUB_10531</name>
</gene>
<protein>
    <submittedName>
        <fullName evidence="1">Uncharacterized protein</fullName>
    </submittedName>
</protein>
<organism evidence="1 2">
    <name type="scientific">Penicillium subrubescens</name>
    <dbReference type="NCBI Taxonomy" id="1316194"/>
    <lineage>
        <taxon>Eukaryota</taxon>
        <taxon>Fungi</taxon>
        <taxon>Dikarya</taxon>
        <taxon>Ascomycota</taxon>
        <taxon>Pezizomycotina</taxon>
        <taxon>Eurotiomycetes</taxon>
        <taxon>Eurotiomycetidae</taxon>
        <taxon>Eurotiales</taxon>
        <taxon>Aspergillaceae</taxon>
        <taxon>Penicillium</taxon>
    </lineage>
</organism>
<dbReference type="EMBL" id="MNBE01000698">
    <property type="protein sequence ID" value="OKO96356.1"/>
    <property type="molecule type" value="Genomic_DNA"/>
</dbReference>
<evidence type="ECO:0000313" key="2">
    <source>
        <dbReference type="Proteomes" id="UP000186955"/>
    </source>
</evidence>
<sequence>MVYQRLRAAFGIEDAFTSTNRRFRREFSKRVERRMNMRFYKWYLRAGQLMEKSQSWIYAGFDGQSTPENCTSIRINLTNLVQALAIHVVLKSMCKKEINPDMRDEDILKLCRLISKIWIASKQDDEPCFNDNIPRSCRYENNRELQKCLKTIFKIHGYGPDNALNMVVHGFEMMWRVVLRLFLEVQFVSSAKDPEWWGYILKQYVKNATDEQFCTPNNSDAGTVDNNDDDEHYWRDPFVKLSAPQIVQEGLRLYPPMRRIYRASGFGPPQEAEHNVDDINSSLSTSKESFPEIQDMDEAFKSPYCRILAADLESCILDRNVCGKETHRFDPSRWCKFTLGKIESLLTFGFRPDTCLAAEEYEARMVGLVVGALLVGLQGEDGSSKMTRRLECRDPKVMTSLEAKGRLSLERNTYDDLMLVGTR</sequence>
<accession>A0A1Q5T7Z4</accession>
<reference evidence="1 2" key="1">
    <citation type="submission" date="2016-10" db="EMBL/GenBank/DDBJ databases">
        <title>Genome sequence of the ascomycete fungus Penicillium subrubescens.</title>
        <authorList>
            <person name="De Vries R.P."/>
            <person name="Peng M."/>
            <person name="Dilokpimol A."/>
            <person name="Hilden K."/>
            <person name="Makela M.R."/>
            <person name="Grigoriev I."/>
            <person name="Riley R."/>
            <person name="Granchi Z."/>
        </authorList>
    </citation>
    <scope>NUCLEOTIDE SEQUENCE [LARGE SCALE GENOMIC DNA]</scope>
    <source>
        <strain evidence="1 2">CBS 132785</strain>
    </source>
</reference>
<proteinExistence type="predicted"/>
<evidence type="ECO:0000313" key="1">
    <source>
        <dbReference type="EMBL" id="OKO96356.1"/>
    </source>
</evidence>
<dbReference type="STRING" id="1316194.A0A1Q5T7Z4"/>
<dbReference type="OrthoDB" id="10029320at2759"/>
<name>A0A1Q5T7Z4_9EURO</name>
<dbReference type="AlphaFoldDB" id="A0A1Q5T7Z4"/>
<dbReference type="Proteomes" id="UP000186955">
    <property type="component" value="Unassembled WGS sequence"/>
</dbReference>